<sequence>MSSNLPSQRPSRSLFNTNFLFLLIQSNLRMQAFQFRAGSWKKTTDFFSSQLSMAVLYVLSALNHHNVFIPIRLQGLVIGHNIIKDETVLRLLTYHPRRVREKISTRQIASEFFKYLLDTAQSGHLLELLGKQSVKAHKGYCLLEPSDESTRFQLDKKSGQRKRIFFLKSSNP</sequence>
<protein>
    <submittedName>
        <fullName evidence="1">Uncharacterized protein</fullName>
    </submittedName>
</protein>
<gene>
    <name evidence="1" type="ORF">CEXT_125731</name>
</gene>
<proteinExistence type="predicted"/>
<dbReference type="Proteomes" id="UP001054945">
    <property type="component" value="Unassembled WGS sequence"/>
</dbReference>
<dbReference type="AlphaFoldDB" id="A0AAV4MB93"/>
<keyword evidence="2" id="KW-1185">Reference proteome</keyword>
<dbReference type="EMBL" id="BPLR01019575">
    <property type="protein sequence ID" value="GIX69336.1"/>
    <property type="molecule type" value="Genomic_DNA"/>
</dbReference>
<comment type="caution">
    <text evidence="1">The sequence shown here is derived from an EMBL/GenBank/DDBJ whole genome shotgun (WGS) entry which is preliminary data.</text>
</comment>
<evidence type="ECO:0000313" key="1">
    <source>
        <dbReference type="EMBL" id="GIX69336.1"/>
    </source>
</evidence>
<reference evidence="1 2" key="1">
    <citation type="submission" date="2021-06" db="EMBL/GenBank/DDBJ databases">
        <title>Caerostris extrusa draft genome.</title>
        <authorList>
            <person name="Kono N."/>
            <person name="Arakawa K."/>
        </authorList>
    </citation>
    <scope>NUCLEOTIDE SEQUENCE [LARGE SCALE GENOMIC DNA]</scope>
</reference>
<evidence type="ECO:0000313" key="2">
    <source>
        <dbReference type="Proteomes" id="UP001054945"/>
    </source>
</evidence>
<organism evidence="1 2">
    <name type="scientific">Caerostris extrusa</name>
    <name type="common">Bark spider</name>
    <name type="synonym">Caerostris bankana</name>
    <dbReference type="NCBI Taxonomy" id="172846"/>
    <lineage>
        <taxon>Eukaryota</taxon>
        <taxon>Metazoa</taxon>
        <taxon>Ecdysozoa</taxon>
        <taxon>Arthropoda</taxon>
        <taxon>Chelicerata</taxon>
        <taxon>Arachnida</taxon>
        <taxon>Araneae</taxon>
        <taxon>Araneomorphae</taxon>
        <taxon>Entelegynae</taxon>
        <taxon>Araneoidea</taxon>
        <taxon>Araneidae</taxon>
        <taxon>Caerostris</taxon>
    </lineage>
</organism>
<name>A0AAV4MB93_CAEEX</name>
<accession>A0AAV4MB93</accession>